<feature type="domain" description="Leucine-binding protein" evidence="5">
    <location>
        <begin position="26"/>
        <end position="322"/>
    </location>
</feature>
<dbReference type="Proteomes" id="UP000280417">
    <property type="component" value="Unassembled WGS sequence"/>
</dbReference>
<evidence type="ECO:0000313" key="6">
    <source>
        <dbReference type="EMBL" id="RLE14336.1"/>
    </source>
</evidence>
<dbReference type="InterPro" id="IPR028082">
    <property type="entry name" value="Peripla_BP_I"/>
</dbReference>
<keyword evidence="2" id="KW-0813">Transport</keyword>
<evidence type="ECO:0000259" key="5">
    <source>
        <dbReference type="Pfam" id="PF13458"/>
    </source>
</evidence>
<name>A0A662DKC6_UNCAE</name>
<keyword evidence="3" id="KW-0732">Signal</keyword>
<sequence length="411" mass="43482">MKKVVVLTLVFLFLLASTIAGVAQEPIKIGALFALTGGLAPYGLPIVNGAKLAVEQINRAGGVLGRRVELVIRDTATAPAAGRDAASKLINLDRVVAIIGALSSGVTVASSSLTIPARVVLISPASTSPMLTDLKDDDFVFRTCVSDALQGVVQGKLALDLGYKTASVIYVNNPYGKGLAEVFKKEFEAGGGKVLAMVPYEENKPSYRGEVEKAIAKGPGVINLIGYPVDGNKMLVQAVELGYEGTYLFSDGMKGEAVAGGPAAEYIEGTFGTAPGALEVAVAETFEKDYREAFGPSTVPFRAQCYDAFALLALAIQKAGPSFLDMTQEEQGTAIRDNLRAVANPPGEEVTYNEFSRAFELLKKGVDINYQGTSGPITFDKNGDVVEGAIEIWQNFEGRAKTVKILKVSTR</sequence>
<organism evidence="6 7">
    <name type="scientific">Aerophobetes bacterium</name>
    <dbReference type="NCBI Taxonomy" id="2030807"/>
    <lineage>
        <taxon>Bacteria</taxon>
        <taxon>Candidatus Aerophobota</taxon>
    </lineage>
</organism>
<gene>
    <name evidence="6" type="ORF">DRJ04_02595</name>
</gene>
<evidence type="ECO:0000256" key="4">
    <source>
        <dbReference type="ARBA" id="ARBA00022970"/>
    </source>
</evidence>
<dbReference type="SUPFAM" id="SSF53822">
    <property type="entry name" value="Periplasmic binding protein-like I"/>
    <property type="match status" value="1"/>
</dbReference>
<evidence type="ECO:0000256" key="3">
    <source>
        <dbReference type="ARBA" id="ARBA00022729"/>
    </source>
</evidence>
<comment type="caution">
    <text evidence="6">The sequence shown here is derived from an EMBL/GenBank/DDBJ whole genome shotgun (WGS) entry which is preliminary data.</text>
</comment>
<dbReference type="CDD" id="cd06346">
    <property type="entry name" value="PBP1_ABC_ligand_binding-like"/>
    <property type="match status" value="1"/>
</dbReference>
<evidence type="ECO:0000256" key="1">
    <source>
        <dbReference type="ARBA" id="ARBA00010062"/>
    </source>
</evidence>
<dbReference type="PRINTS" id="PR00337">
    <property type="entry name" value="LEUILEVALBP"/>
</dbReference>
<reference evidence="6 7" key="1">
    <citation type="submission" date="2018-06" db="EMBL/GenBank/DDBJ databases">
        <title>Extensive metabolic versatility and redundancy in microbially diverse, dynamic hydrothermal sediments.</title>
        <authorList>
            <person name="Dombrowski N."/>
            <person name="Teske A."/>
            <person name="Baker B.J."/>
        </authorList>
    </citation>
    <scope>NUCLEOTIDE SEQUENCE [LARGE SCALE GENOMIC DNA]</scope>
    <source>
        <strain evidence="6">B3_G15</strain>
    </source>
</reference>
<evidence type="ECO:0000313" key="7">
    <source>
        <dbReference type="Proteomes" id="UP000280417"/>
    </source>
</evidence>
<protein>
    <submittedName>
        <fullName evidence="6">Amino acid ABC transporter substrate-binding protein</fullName>
    </submittedName>
</protein>
<dbReference type="PANTHER" id="PTHR30483:SF6">
    <property type="entry name" value="PERIPLASMIC BINDING PROTEIN OF ABC TRANSPORTER FOR NATURAL AMINO ACIDS"/>
    <property type="match status" value="1"/>
</dbReference>
<accession>A0A662DKC6</accession>
<dbReference type="InterPro" id="IPR028081">
    <property type="entry name" value="Leu-bd"/>
</dbReference>
<comment type="similarity">
    <text evidence="1">Belongs to the leucine-binding protein family.</text>
</comment>
<dbReference type="InterPro" id="IPR000709">
    <property type="entry name" value="Leu_Ile_Val-bd"/>
</dbReference>
<dbReference type="InterPro" id="IPR051010">
    <property type="entry name" value="BCAA_transport"/>
</dbReference>
<proteinExistence type="inferred from homology"/>
<dbReference type="AlphaFoldDB" id="A0A662DKC6"/>
<dbReference type="EMBL" id="QMQA01000049">
    <property type="protein sequence ID" value="RLE14336.1"/>
    <property type="molecule type" value="Genomic_DNA"/>
</dbReference>
<keyword evidence="4" id="KW-0029">Amino-acid transport</keyword>
<evidence type="ECO:0000256" key="2">
    <source>
        <dbReference type="ARBA" id="ARBA00022448"/>
    </source>
</evidence>
<dbReference type="Gene3D" id="3.40.50.2300">
    <property type="match status" value="2"/>
</dbReference>
<dbReference type="GO" id="GO:0006865">
    <property type="term" value="P:amino acid transport"/>
    <property type="evidence" value="ECO:0007669"/>
    <property type="project" value="UniProtKB-KW"/>
</dbReference>
<dbReference type="Pfam" id="PF13458">
    <property type="entry name" value="Peripla_BP_6"/>
    <property type="match status" value="1"/>
</dbReference>
<dbReference type="PANTHER" id="PTHR30483">
    <property type="entry name" value="LEUCINE-SPECIFIC-BINDING PROTEIN"/>
    <property type="match status" value="1"/>
</dbReference>